<evidence type="ECO:0000256" key="3">
    <source>
        <dbReference type="ARBA" id="ARBA00022475"/>
    </source>
</evidence>
<sequence>MSIVFNDINKSQGVFTRRAFLMGGLVAFGLFALGGRLAQLQILQGGKYTKMSAGNQFNFRVIPPPRGDILDRNGKMIAGNRPSFRVMIETNEVKDINSTLDQVSYILPQTVAMRRRILRDINQNKRSVPTLIAGDLSWEDFSKVSLYAADIPGVVADMDQLRAYYHGGAFSHVVGYVSKINATDMKIEEIKPDADINLLHHPSFRMGKQGIEKSYDNILRGTAGGSKMEVDAGGKVVGEDGDGSIPPKPGTDVTLTLDLDIQNRAMEAFGTDSGSAVMMNIHTGEVICMVSAPSFDPNLFVSGIPTKAYRLLADYERKPLLDKSVGSTFAPGSTFKMATALAILDAGIDPEEQVFCRGGYQSGNRFFRCHGVHGSVNMRNAHKFSCDTYFYAMCNRAGVDRIAKFSRKLGLGQAFEGFEIAGQKKGLIPDEQWKREWFNGSSRARHLDPKWHPGETLSVAIGQGYVNVSPLQLAVYAARIANGMKAVEPHLVRKVGDKVIDHTREYADLGIPKAHLDIVRGGMWAVSNEPGGTGRTNSQLDLGPNIQISGKTGTAQVRGYDKAGTRKAAEWKNKDHGLFVCFGPSDAPKYACAVVVEHGVAGGRFAAPKAREIMRLAMIKDPEIQKRIVGPVSTALDKAALERGEAAGASDMPNEGLPAETPPGD</sequence>
<keyword evidence="9" id="KW-0133">Cell shape</keyword>
<dbReference type="eggNOG" id="COG0768">
    <property type="taxonomic scope" value="Bacteria"/>
</dbReference>
<evidence type="ECO:0000259" key="16">
    <source>
        <dbReference type="Pfam" id="PF00905"/>
    </source>
</evidence>
<dbReference type="GO" id="GO:0008658">
    <property type="term" value="F:penicillin binding"/>
    <property type="evidence" value="ECO:0007669"/>
    <property type="project" value="InterPro"/>
</dbReference>
<reference evidence="19" key="1">
    <citation type="submission" date="2011-03" db="EMBL/GenBank/DDBJ databases">
        <title>Draft genome sequence of Brevundimonas diminuta.</title>
        <authorList>
            <person name="Brown P.J.B."/>
            <person name="Buechlein A."/>
            <person name="Hemmerich C."/>
            <person name="Brun Y.V."/>
        </authorList>
    </citation>
    <scope>NUCLEOTIDE SEQUENCE [LARGE SCALE GENOMIC DNA]</scope>
    <source>
        <strain evidence="19">C19</strain>
    </source>
</reference>
<keyword evidence="11 15" id="KW-1133">Transmembrane helix</keyword>
<keyword evidence="12 15" id="KW-0472">Membrane</keyword>
<gene>
    <name evidence="18" type="primary">mrdA</name>
    <name evidence="18" type="ORF">ABI_18620</name>
</gene>
<dbReference type="GO" id="GO:0008360">
    <property type="term" value="P:regulation of cell shape"/>
    <property type="evidence" value="ECO:0007669"/>
    <property type="project" value="UniProtKB-KW"/>
</dbReference>
<dbReference type="EMBL" id="GL883077">
    <property type="protein sequence ID" value="EGF93422.1"/>
    <property type="molecule type" value="Genomic_DNA"/>
</dbReference>
<dbReference type="Gene3D" id="3.40.710.10">
    <property type="entry name" value="DD-peptidase/beta-lactamase superfamily"/>
    <property type="match status" value="1"/>
</dbReference>
<evidence type="ECO:0000256" key="1">
    <source>
        <dbReference type="ARBA" id="ARBA00004167"/>
    </source>
</evidence>
<feature type="transmembrane region" description="Helical" evidence="15">
    <location>
        <begin position="20"/>
        <end position="38"/>
    </location>
</feature>
<dbReference type="InterPro" id="IPR012338">
    <property type="entry name" value="Beta-lactam/transpept-like"/>
</dbReference>
<feature type="region of interest" description="Disordered" evidence="14">
    <location>
        <begin position="640"/>
        <end position="665"/>
    </location>
</feature>
<dbReference type="InterPro" id="IPR017790">
    <property type="entry name" value="Penicillin-binding_protein_2"/>
</dbReference>
<protein>
    <submittedName>
        <fullName evidence="18">Penicillin-binding protein 2</fullName>
    </submittedName>
</protein>
<dbReference type="Proteomes" id="UP000006512">
    <property type="component" value="Unassembled WGS sequence"/>
</dbReference>
<dbReference type="GO" id="GO:0009002">
    <property type="term" value="F:serine-type D-Ala-D-Ala carboxypeptidase activity"/>
    <property type="evidence" value="ECO:0007669"/>
    <property type="project" value="InterPro"/>
</dbReference>
<evidence type="ECO:0000256" key="15">
    <source>
        <dbReference type="SAM" id="Phobius"/>
    </source>
</evidence>
<dbReference type="SUPFAM" id="SSF56601">
    <property type="entry name" value="beta-lactamase/transpeptidase-like"/>
    <property type="match status" value="1"/>
</dbReference>
<dbReference type="GO" id="GO:0071555">
    <property type="term" value="P:cell wall organization"/>
    <property type="evidence" value="ECO:0007669"/>
    <property type="project" value="UniProtKB-KW"/>
</dbReference>
<keyword evidence="6" id="KW-0645">Protease</keyword>
<dbReference type="GO" id="GO:0006508">
    <property type="term" value="P:proteolysis"/>
    <property type="evidence" value="ECO:0007669"/>
    <property type="project" value="UniProtKB-KW"/>
</dbReference>
<dbReference type="Pfam" id="PF00905">
    <property type="entry name" value="Transpeptidase"/>
    <property type="match status" value="1"/>
</dbReference>
<dbReference type="GO" id="GO:0071972">
    <property type="term" value="F:peptidoglycan L,D-transpeptidase activity"/>
    <property type="evidence" value="ECO:0007669"/>
    <property type="project" value="TreeGrafter"/>
</dbReference>
<dbReference type="PANTHER" id="PTHR30627:SF2">
    <property type="entry name" value="PEPTIDOGLYCAN D,D-TRANSPEPTIDASE MRDA"/>
    <property type="match status" value="1"/>
</dbReference>
<keyword evidence="7 15" id="KW-0812">Transmembrane</keyword>
<evidence type="ECO:0000256" key="12">
    <source>
        <dbReference type="ARBA" id="ARBA00023136"/>
    </source>
</evidence>
<evidence type="ECO:0000256" key="5">
    <source>
        <dbReference type="ARBA" id="ARBA00022645"/>
    </source>
</evidence>
<feature type="domain" description="Penicillin-binding protein dimerisation" evidence="17">
    <location>
        <begin position="62"/>
        <end position="239"/>
    </location>
</feature>
<dbReference type="Gene3D" id="3.90.1310.10">
    <property type="entry name" value="Penicillin-binding protein 2a (Domain 2)"/>
    <property type="match status" value="1"/>
</dbReference>
<dbReference type="GO" id="GO:0009252">
    <property type="term" value="P:peptidoglycan biosynthetic process"/>
    <property type="evidence" value="ECO:0007669"/>
    <property type="project" value="UniProtKB-KW"/>
</dbReference>
<evidence type="ECO:0000256" key="10">
    <source>
        <dbReference type="ARBA" id="ARBA00022984"/>
    </source>
</evidence>
<dbReference type="InterPro" id="IPR001460">
    <property type="entry name" value="PCN-bd_Tpept"/>
</dbReference>
<evidence type="ECO:0000256" key="8">
    <source>
        <dbReference type="ARBA" id="ARBA00022801"/>
    </source>
</evidence>
<evidence type="ECO:0000256" key="9">
    <source>
        <dbReference type="ARBA" id="ARBA00022960"/>
    </source>
</evidence>
<evidence type="ECO:0000256" key="2">
    <source>
        <dbReference type="ARBA" id="ARBA00004236"/>
    </source>
</evidence>
<dbReference type="NCBIfam" id="TIGR03423">
    <property type="entry name" value="pbp2_mrdA"/>
    <property type="match status" value="1"/>
</dbReference>
<dbReference type="AlphaFoldDB" id="F4QL47"/>
<dbReference type="InterPro" id="IPR050515">
    <property type="entry name" value="Beta-lactam/transpept"/>
</dbReference>
<name>F4QL47_9CAUL</name>
<evidence type="ECO:0000313" key="18">
    <source>
        <dbReference type="EMBL" id="EGF93422.1"/>
    </source>
</evidence>
<keyword evidence="3" id="KW-1003">Cell membrane</keyword>
<evidence type="ECO:0000256" key="13">
    <source>
        <dbReference type="ARBA" id="ARBA00023316"/>
    </source>
</evidence>
<keyword evidence="4" id="KW-0997">Cell inner membrane</keyword>
<dbReference type="InterPro" id="IPR036138">
    <property type="entry name" value="PBP_dimer_sf"/>
</dbReference>
<dbReference type="Pfam" id="PF03717">
    <property type="entry name" value="PBP_dimer"/>
    <property type="match status" value="1"/>
</dbReference>
<dbReference type="HOGENOM" id="CLU_009289_1_2_5"/>
<dbReference type="PANTHER" id="PTHR30627">
    <property type="entry name" value="PEPTIDOGLYCAN D,D-TRANSPEPTIDASE"/>
    <property type="match status" value="1"/>
</dbReference>
<evidence type="ECO:0000256" key="4">
    <source>
        <dbReference type="ARBA" id="ARBA00022519"/>
    </source>
</evidence>
<accession>F4QL47</accession>
<dbReference type="GO" id="GO:0005886">
    <property type="term" value="C:plasma membrane"/>
    <property type="evidence" value="ECO:0007669"/>
    <property type="project" value="UniProtKB-SubCell"/>
</dbReference>
<evidence type="ECO:0000256" key="6">
    <source>
        <dbReference type="ARBA" id="ARBA00022670"/>
    </source>
</evidence>
<organism evidence="18 19">
    <name type="scientific">Asticcacaulis biprosthecium C19</name>
    <dbReference type="NCBI Taxonomy" id="715226"/>
    <lineage>
        <taxon>Bacteria</taxon>
        <taxon>Pseudomonadati</taxon>
        <taxon>Pseudomonadota</taxon>
        <taxon>Alphaproteobacteria</taxon>
        <taxon>Caulobacterales</taxon>
        <taxon>Caulobacteraceae</taxon>
        <taxon>Asticcacaulis</taxon>
    </lineage>
</organism>
<dbReference type="InterPro" id="IPR005311">
    <property type="entry name" value="PBP_dimer"/>
</dbReference>
<dbReference type="SUPFAM" id="SSF56519">
    <property type="entry name" value="Penicillin binding protein dimerisation domain"/>
    <property type="match status" value="1"/>
</dbReference>
<evidence type="ECO:0000256" key="14">
    <source>
        <dbReference type="SAM" id="MobiDB-lite"/>
    </source>
</evidence>
<keyword evidence="5" id="KW-0121">Carboxypeptidase</keyword>
<feature type="domain" description="Penicillin-binding protein transpeptidase" evidence="16">
    <location>
        <begin position="274"/>
        <end position="614"/>
    </location>
</feature>
<evidence type="ECO:0000256" key="7">
    <source>
        <dbReference type="ARBA" id="ARBA00022692"/>
    </source>
</evidence>
<evidence type="ECO:0000313" key="19">
    <source>
        <dbReference type="Proteomes" id="UP000006512"/>
    </source>
</evidence>
<comment type="subcellular location">
    <subcellularLocation>
        <location evidence="2">Cell membrane</location>
    </subcellularLocation>
    <subcellularLocation>
        <location evidence="1">Membrane</location>
        <topology evidence="1">Single-pass membrane protein</topology>
    </subcellularLocation>
</comment>
<keyword evidence="10" id="KW-0573">Peptidoglycan synthesis</keyword>
<keyword evidence="13" id="KW-0961">Cell wall biogenesis/degradation</keyword>
<keyword evidence="19" id="KW-1185">Reference proteome</keyword>
<evidence type="ECO:0000256" key="11">
    <source>
        <dbReference type="ARBA" id="ARBA00022989"/>
    </source>
</evidence>
<proteinExistence type="predicted"/>
<keyword evidence="8" id="KW-0378">Hydrolase</keyword>
<dbReference type="STRING" id="715226.ABI_18620"/>
<evidence type="ECO:0000259" key="17">
    <source>
        <dbReference type="Pfam" id="PF03717"/>
    </source>
</evidence>